<organism evidence="1 2">
    <name type="scientific">Bacillus paralicheniformis</name>
    <dbReference type="NCBI Taxonomy" id="1648923"/>
    <lineage>
        <taxon>Bacteria</taxon>
        <taxon>Bacillati</taxon>
        <taxon>Bacillota</taxon>
        <taxon>Bacilli</taxon>
        <taxon>Bacillales</taxon>
        <taxon>Bacillaceae</taxon>
        <taxon>Bacillus</taxon>
    </lineage>
</organism>
<evidence type="ECO:0000313" key="2">
    <source>
        <dbReference type="Proteomes" id="UP000429980"/>
    </source>
</evidence>
<protein>
    <submittedName>
        <fullName evidence="1">Uncharacterized protein</fullName>
    </submittedName>
</protein>
<gene>
    <name evidence="1" type="ORF">CHCC15381_0672</name>
</gene>
<sequence length="39" mass="4429">MCFFCAYRLMLSHVLGLFLFLSPGVFGCDGTFFILIVFC</sequence>
<evidence type="ECO:0000313" key="1">
    <source>
        <dbReference type="EMBL" id="TWL44133.1"/>
    </source>
</evidence>
<keyword evidence="2" id="KW-1185">Reference proteome</keyword>
<accession>A0ABY3G0T5</accession>
<dbReference type="EMBL" id="NILF01000009">
    <property type="protein sequence ID" value="TWL44133.1"/>
    <property type="molecule type" value="Genomic_DNA"/>
</dbReference>
<dbReference type="Proteomes" id="UP000429980">
    <property type="component" value="Unassembled WGS sequence"/>
</dbReference>
<name>A0ABY3G0T5_9BACI</name>
<proteinExistence type="predicted"/>
<reference evidence="1 2" key="1">
    <citation type="submission" date="2019-06" db="EMBL/GenBank/DDBJ databases">
        <title>Genome sequence analysis of &gt;100 Bacillus licheniformis strains suggests intrinsic resistance to this species.</title>
        <authorList>
            <person name="Wels M."/>
            <person name="Siezen R.J."/>
            <person name="Johansen E."/>
            <person name="Stuer-Lauridsen B."/>
            <person name="Bjerre K."/>
            <person name="Nielsen B.K.K."/>
        </authorList>
    </citation>
    <scope>NUCLEOTIDE SEQUENCE [LARGE SCALE GENOMIC DNA]</scope>
    <source>
        <strain evidence="1 2">BAC-15381</strain>
    </source>
</reference>
<comment type="caution">
    <text evidence="1">The sequence shown here is derived from an EMBL/GenBank/DDBJ whole genome shotgun (WGS) entry which is preliminary data.</text>
</comment>